<evidence type="ECO:0000313" key="2">
    <source>
        <dbReference type="Proteomes" id="UP001196413"/>
    </source>
</evidence>
<name>A0AAD5N1C9_PARTN</name>
<dbReference type="EMBL" id="JAHQIW010002465">
    <property type="protein sequence ID" value="KAJ1355364.1"/>
    <property type="molecule type" value="Genomic_DNA"/>
</dbReference>
<evidence type="ECO:0000313" key="1">
    <source>
        <dbReference type="EMBL" id="KAJ1355364.1"/>
    </source>
</evidence>
<sequence>MLQYNSSVLSNVTNVLNRFTSIRNRYLITPFVILTVIRPVVTTYSPSADAVRRTQWGMETLCPKKQAPSKNLLNGK</sequence>
<protein>
    <submittedName>
        <fullName evidence="1">Uncharacterized protein</fullName>
    </submittedName>
</protein>
<reference evidence="1" key="1">
    <citation type="submission" date="2021-06" db="EMBL/GenBank/DDBJ databases">
        <title>Parelaphostrongylus tenuis whole genome reference sequence.</title>
        <authorList>
            <person name="Garwood T.J."/>
            <person name="Larsen P.A."/>
            <person name="Fountain-Jones N.M."/>
            <person name="Garbe J.R."/>
            <person name="Macchietto M.G."/>
            <person name="Kania S.A."/>
            <person name="Gerhold R.W."/>
            <person name="Richards J.E."/>
            <person name="Wolf T.M."/>
        </authorList>
    </citation>
    <scope>NUCLEOTIDE SEQUENCE</scope>
    <source>
        <strain evidence="1">MNPRO001-30</strain>
        <tissue evidence="1">Meninges</tissue>
    </source>
</reference>
<dbReference type="Proteomes" id="UP001196413">
    <property type="component" value="Unassembled WGS sequence"/>
</dbReference>
<accession>A0AAD5N1C9</accession>
<organism evidence="1 2">
    <name type="scientific">Parelaphostrongylus tenuis</name>
    <name type="common">Meningeal worm</name>
    <dbReference type="NCBI Taxonomy" id="148309"/>
    <lineage>
        <taxon>Eukaryota</taxon>
        <taxon>Metazoa</taxon>
        <taxon>Ecdysozoa</taxon>
        <taxon>Nematoda</taxon>
        <taxon>Chromadorea</taxon>
        <taxon>Rhabditida</taxon>
        <taxon>Rhabditina</taxon>
        <taxon>Rhabditomorpha</taxon>
        <taxon>Strongyloidea</taxon>
        <taxon>Metastrongylidae</taxon>
        <taxon>Parelaphostrongylus</taxon>
    </lineage>
</organism>
<proteinExistence type="predicted"/>
<comment type="caution">
    <text evidence="1">The sequence shown here is derived from an EMBL/GenBank/DDBJ whole genome shotgun (WGS) entry which is preliminary data.</text>
</comment>
<dbReference type="AlphaFoldDB" id="A0AAD5N1C9"/>
<gene>
    <name evidence="1" type="ORF">KIN20_012743</name>
</gene>
<keyword evidence="2" id="KW-1185">Reference proteome</keyword>